<accession>A0ABX9DQ43</accession>
<evidence type="ECO:0000313" key="2">
    <source>
        <dbReference type="Proteomes" id="UP000249852"/>
    </source>
</evidence>
<protein>
    <submittedName>
        <fullName evidence="1">Uncharacterized protein</fullName>
    </submittedName>
</protein>
<comment type="caution">
    <text evidence="1">The sequence shown here is derived from an EMBL/GenBank/DDBJ whole genome shotgun (WGS) entry which is preliminary data.</text>
</comment>
<proteinExistence type="predicted"/>
<name>A0ABX9DQ43_9BACT</name>
<dbReference type="EMBL" id="QLTQ01000037">
    <property type="protein sequence ID" value="RAS41393.1"/>
    <property type="molecule type" value="Genomic_DNA"/>
</dbReference>
<evidence type="ECO:0000313" key="1">
    <source>
        <dbReference type="EMBL" id="RAS41393.1"/>
    </source>
</evidence>
<sequence>MKIEVANIRLFTRKLCATFVNINLMENNKYVFALQKPYF</sequence>
<dbReference type="Proteomes" id="UP000249852">
    <property type="component" value="Unassembled WGS sequence"/>
</dbReference>
<reference evidence="1 2" key="1">
    <citation type="submission" date="2018-06" db="EMBL/GenBank/DDBJ databases">
        <title>Genomic Encyclopedia of Archaeal and Bacterial Type Strains, Phase II (KMG-II): from individual species to whole genera.</title>
        <authorList>
            <person name="Goeker M."/>
        </authorList>
    </citation>
    <scope>NUCLEOTIDE SEQUENCE [LARGE SCALE GENOMIC DNA]</scope>
    <source>
        <strain evidence="1 2">DSM 18710</strain>
    </source>
</reference>
<gene>
    <name evidence="1" type="ORF">BC673_1373</name>
</gene>
<organism evidence="1 2">
    <name type="scientific">Prevotella pallens</name>
    <dbReference type="NCBI Taxonomy" id="60133"/>
    <lineage>
        <taxon>Bacteria</taxon>
        <taxon>Pseudomonadati</taxon>
        <taxon>Bacteroidota</taxon>
        <taxon>Bacteroidia</taxon>
        <taxon>Bacteroidales</taxon>
        <taxon>Prevotellaceae</taxon>
        <taxon>Prevotella</taxon>
    </lineage>
</organism>
<keyword evidence="2" id="KW-1185">Reference proteome</keyword>